<feature type="transmembrane region" description="Helical" evidence="5">
    <location>
        <begin position="338"/>
        <end position="360"/>
    </location>
</feature>
<feature type="transmembrane region" description="Helical" evidence="5">
    <location>
        <begin position="270"/>
        <end position="288"/>
    </location>
</feature>
<dbReference type="InterPro" id="IPR052556">
    <property type="entry name" value="PolySynth_Transporter"/>
</dbReference>
<dbReference type="AlphaFoldDB" id="A0A4S4N9W4"/>
<name>A0A4S4N9W4_9RHOB</name>
<keyword evidence="2 5" id="KW-0812">Transmembrane</keyword>
<evidence type="ECO:0000256" key="3">
    <source>
        <dbReference type="ARBA" id="ARBA00022989"/>
    </source>
</evidence>
<proteinExistence type="predicted"/>
<feature type="transmembrane region" description="Helical" evidence="5">
    <location>
        <begin position="20"/>
        <end position="43"/>
    </location>
</feature>
<reference evidence="6 7" key="1">
    <citation type="submission" date="2019-04" db="EMBL/GenBank/DDBJ databases">
        <title>Shimia ponticola sp. nov., isolated from seawater.</title>
        <authorList>
            <person name="Kim Y.-O."/>
            <person name="Yoon J.-H."/>
        </authorList>
    </citation>
    <scope>NUCLEOTIDE SEQUENCE [LARGE SCALE GENOMIC DNA]</scope>
    <source>
        <strain evidence="6 7">MYP11</strain>
    </source>
</reference>
<protein>
    <submittedName>
        <fullName evidence="6">Lipopolysaccharide biosynthesis protein</fullName>
    </submittedName>
</protein>
<dbReference type="Proteomes" id="UP000306602">
    <property type="component" value="Unassembled WGS sequence"/>
</dbReference>
<feature type="transmembrane region" description="Helical" evidence="5">
    <location>
        <begin position="246"/>
        <end position="264"/>
    </location>
</feature>
<dbReference type="GO" id="GO:0016020">
    <property type="term" value="C:membrane"/>
    <property type="evidence" value="ECO:0007669"/>
    <property type="project" value="UniProtKB-SubCell"/>
</dbReference>
<dbReference type="RefSeq" id="WP_136464167.1">
    <property type="nucleotide sequence ID" value="NZ_SRKY01000004.1"/>
</dbReference>
<sequence>MSSALPLRVPGLKGFARRGLSAVVIKIGAAGLSFLMFVSLARAMSQAEFGQFGFAFSLATILAVVGSLGQRNLVLRFAAIYLSAGDEAQGRGVIHHSARLVLLGCGGTAAILLLGSVYSIHGPLLRATAVLTIALGLAEFLPSPQRAAGRVWLALLPRDIVLRLAMISVAGLAAKGLVPELTAVQTLWIMSALMLALTCVQAMLLPQTRPDAVLTQPRDTQALPEWRSAMWGLWGNSVVNSAGRNLAMVILGVLLSGAAVGAMFAALRTAMVMELFLMAINIVAAPMLASRLHSHATSEAQTICRKVALLIGMPTLAAFLLLVVAGDRVLNLFGAGYAIMHAELVILAAGYLVSALAGPTMQLMEMGGYERAYFKMLVVTTGVSLVALPFAVMWFGTIGAALCIAGNLVVLNIWASLFIHAHMGLTAGLLPMGARA</sequence>
<feature type="transmembrane region" description="Helical" evidence="5">
    <location>
        <begin position="372"/>
        <end position="392"/>
    </location>
</feature>
<keyword evidence="3 5" id="KW-1133">Transmembrane helix</keyword>
<gene>
    <name evidence="6" type="ORF">E4Z66_16630</name>
</gene>
<dbReference type="Pfam" id="PF01943">
    <property type="entry name" value="Polysacc_synt"/>
    <property type="match status" value="1"/>
</dbReference>
<evidence type="ECO:0000313" key="7">
    <source>
        <dbReference type="Proteomes" id="UP000306602"/>
    </source>
</evidence>
<feature type="transmembrane region" description="Helical" evidence="5">
    <location>
        <begin position="184"/>
        <end position="205"/>
    </location>
</feature>
<feature type="transmembrane region" description="Helical" evidence="5">
    <location>
        <begin position="308"/>
        <end position="326"/>
    </location>
</feature>
<feature type="transmembrane region" description="Helical" evidence="5">
    <location>
        <begin position="398"/>
        <end position="419"/>
    </location>
</feature>
<dbReference type="EMBL" id="SRKY01000004">
    <property type="protein sequence ID" value="THH35435.1"/>
    <property type="molecule type" value="Genomic_DNA"/>
</dbReference>
<dbReference type="OrthoDB" id="9800982at2"/>
<evidence type="ECO:0000256" key="1">
    <source>
        <dbReference type="ARBA" id="ARBA00004141"/>
    </source>
</evidence>
<dbReference type="PANTHER" id="PTHR43424:SF1">
    <property type="entry name" value="LOCUS PUTATIVE PROTEIN 1-RELATED"/>
    <property type="match status" value="1"/>
</dbReference>
<keyword evidence="4 5" id="KW-0472">Membrane</keyword>
<keyword evidence="7" id="KW-1185">Reference proteome</keyword>
<comment type="caution">
    <text evidence="6">The sequence shown here is derived from an EMBL/GenBank/DDBJ whole genome shotgun (WGS) entry which is preliminary data.</text>
</comment>
<evidence type="ECO:0000313" key="6">
    <source>
        <dbReference type="EMBL" id="THH35435.1"/>
    </source>
</evidence>
<evidence type="ECO:0000256" key="5">
    <source>
        <dbReference type="SAM" id="Phobius"/>
    </source>
</evidence>
<dbReference type="PANTHER" id="PTHR43424">
    <property type="entry name" value="LOCUS PUTATIVE PROTEIN 1-RELATED"/>
    <property type="match status" value="1"/>
</dbReference>
<accession>A0A4S4N9W4</accession>
<comment type="subcellular location">
    <subcellularLocation>
        <location evidence="1">Membrane</location>
        <topology evidence="1">Multi-pass membrane protein</topology>
    </subcellularLocation>
</comment>
<feature type="transmembrane region" description="Helical" evidence="5">
    <location>
        <begin position="100"/>
        <end position="118"/>
    </location>
</feature>
<organism evidence="6 7">
    <name type="scientific">Aliishimia ponticola</name>
    <dbReference type="NCBI Taxonomy" id="2499833"/>
    <lineage>
        <taxon>Bacteria</taxon>
        <taxon>Pseudomonadati</taxon>
        <taxon>Pseudomonadota</taxon>
        <taxon>Alphaproteobacteria</taxon>
        <taxon>Rhodobacterales</taxon>
        <taxon>Paracoccaceae</taxon>
        <taxon>Aliishimia</taxon>
    </lineage>
</organism>
<dbReference type="InterPro" id="IPR002797">
    <property type="entry name" value="Polysacc_synth"/>
</dbReference>
<evidence type="ECO:0000256" key="2">
    <source>
        <dbReference type="ARBA" id="ARBA00022692"/>
    </source>
</evidence>
<feature type="transmembrane region" description="Helical" evidence="5">
    <location>
        <begin position="49"/>
        <end position="68"/>
    </location>
</feature>
<evidence type="ECO:0000256" key="4">
    <source>
        <dbReference type="ARBA" id="ARBA00023136"/>
    </source>
</evidence>